<protein>
    <recommendedName>
        <fullName evidence="2">NADPH--hemoprotein reductase</fullName>
        <ecNumber evidence="2">1.6.2.4</ecNumber>
    </recommendedName>
</protein>
<evidence type="ECO:0000256" key="1">
    <source>
        <dbReference type="ARBA" id="ARBA00022630"/>
    </source>
</evidence>
<dbReference type="GO" id="GO:0010181">
    <property type="term" value="F:FMN binding"/>
    <property type="evidence" value="ECO:0007669"/>
    <property type="project" value="TreeGrafter"/>
</dbReference>
<evidence type="ECO:0000259" key="3">
    <source>
        <dbReference type="Pfam" id="PF00175"/>
    </source>
</evidence>
<dbReference type="GO" id="GO:0003958">
    <property type="term" value="F:NADPH-hemoprotein reductase activity"/>
    <property type="evidence" value="ECO:0007669"/>
    <property type="project" value="UniProtKB-EC"/>
</dbReference>
<dbReference type="Pfam" id="PF00175">
    <property type="entry name" value="NAD_binding_1"/>
    <property type="match status" value="1"/>
</dbReference>
<gene>
    <name evidence="4" type="ORF">PBIL07802_LOCUS18288</name>
</gene>
<organism evidence="4">
    <name type="scientific">Palpitomonas bilix</name>
    <dbReference type="NCBI Taxonomy" id="652834"/>
    <lineage>
        <taxon>Eukaryota</taxon>
        <taxon>Eukaryota incertae sedis</taxon>
    </lineage>
</organism>
<dbReference type="Gene3D" id="3.40.50.80">
    <property type="entry name" value="Nucleotide-binding domain of ferredoxin-NADP reductase (FNR) module"/>
    <property type="match status" value="1"/>
</dbReference>
<accession>A0A7S3G8G7</accession>
<dbReference type="EMBL" id="HBIB01028108">
    <property type="protein sequence ID" value="CAE0256034.1"/>
    <property type="molecule type" value="Transcribed_RNA"/>
</dbReference>
<dbReference type="GO" id="GO:0050660">
    <property type="term" value="F:flavin adenine dinucleotide binding"/>
    <property type="evidence" value="ECO:0007669"/>
    <property type="project" value="TreeGrafter"/>
</dbReference>
<proteinExistence type="predicted"/>
<name>A0A7S3G8G7_9EUKA</name>
<sequence length="145" mass="15392">MVGAGTGVAPFLAFLRERMAVMQVDGVSKMGDATLIMGYRNSGEVVGSECVQSAMRMGALSQHIYAYSDVASSSTARPVFPSDSIKANRDVIVSTLDNGGKVYICGGAQGFGTSVIDAMKDILLHTPYTYDTLLDQQVILEDLAD</sequence>
<evidence type="ECO:0000256" key="2">
    <source>
        <dbReference type="ARBA" id="ARBA00023797"/>
    </source>
</evidence>
<dbReference type="SUPFAM" id="SSF52343">
    <property type="entry name" value="Ferredoxin reductase-like, C-terminal NADP-linked domain"/>
    <property type="match status" value="1"/>
</dbReference>
<dbReference type="PANTHER" id="PTHR19384">
    <property type="entry name" value="NITRIC OXIDE SYNTHASE-RELATED"/>
    <property type="match status" value="1"/>
</dbReference>
<dbReference type="AlphaFoldDB" id="A0A7S3G8G7"/>
<dbReference type="GO" id="GO:0005829">
    <property type="term" value="C:cytosol"/>
    <property type="evidence" value="ECO:0007669"/>
    <property type="project" value="TreeGrafter"/>
</dbReference>
<evidence type="ECO:0000313" key="4">
    <source>
        <dbReference type="EMBL" id="CAE0256034.1"/>
    </source>
</evidence>
<dbReference type="InterPro" id="IPR001433">
    <property type="entry name" value="OxRdtase_FAD/NAD-bd"/>
</dbReference>
<dbReference type="InterPro" id="IPR039261">
    <property type="entry name" value="FNR_nucleotide-bd"/>
</dbReference>
<dbReference type="PANTHER" id="PTHR19384:SF17">
    <property type="entry name" value="NADPH--CYTOCHROME P450 REDUCTASE"/>
    <property type="match status" value="1"/>
</dbReference>
<dbReference type="EC" id="1.6.2.4" evidence="2"/>
<keyword evidence="1" id="KW-0285">Flavoprotein</keyword>
<reference evidence="4" key="1">
    <citation type="submission" date="2021-01" db="EMBL/GenBank/DDBJ databases">
        <authorList>
            <person name="Corre E."/>
            <person name="Pelletier E."/>
            <person name="Niang G."/>
            <person name="Scheremetjew M."/>
            <person name="Finn R."/>
            <person name="Kale V."/>
            <person name="Holt S."/>
            <person name="Cochrane G."/>
            <person name="Meng A."/>
            <person name="Brown T."/>
            <person name="Cohen L."/>
        </authorList>
    </citation>
    <scope>NUCLEOTIDE SEQUENCE</scope>
    <source>
        <strain evidence="4">NIES-2562</strain>
    </source>
</reference>
<feature type="domain" description="Oxidoreductase FAD/NAD(P)-binding" evidence="3">
    <location>
        <begin position="1"/>
        <end position="110"/>
    </location>
</feature>